<dbReference type="InterPro" id="IPR033369">
    <property type="entry name" value="C19orf12"/>
</dbReference>
<evidence type="ECO:0000313" key="2">
    <source>
        <dbReference type="Proteomes" id="UP000694925"/>
    </source>
</evidence>
<dbReference type="AlphaFoldDB" id="A0AAJ7WFR3"/>
<dbReference type="PANTHER" id="PTHR31493:SF1">
    <property type="entry name" value="PROTEIN C19ORF12"/>
    <property type="match status" value="1"/>
</dbReference>
<evidence type="ECO:0000256" key="1">
    <source>
        <dbReference type="ARBA" id="ARBA00029457"/>
    </source>
</evidence>
<accession>A0AAJ7WFR3</accession>
<sequence length="140" mass="14685">MAFPTDDVLKEVSKLEPVQKMRASVQSAVKYGAMIGASAIAGGIIAGPVGLAVGGIVSSCLAGKASCGQLQSVPYIIMNELTHEQRRELAGRITNLLESQHVTTIRDIVLSASSNADLQAAIVQILIMFLSSELGMCIKT</sequence>
<dbReference type="KEGG" id="ccal:108630210"/>
<reference evidence="3" key="1">
    <citation type="submission" date="2025-08" db="UniProtKB">
        <authorList>
            <consortium name="RefSeq"/>
        </authorList>
    </citation>
    <scope>IDENTIFICATION</scope>
    <source>
        <tissue evidence="3">Whole body</tissue>
    </source>
</reference>
<protein>
    <submittedName>
        <fullName evidence="3">Protein C19orf12 homolog</fullName>
    </submittedName>
</protein>
<gene>
    <name evidence="3" type="primary">LOC108630210</name>
</gene>
<organism evidence="2 3">
    <name type="scientific">Ceratina calcarata</name>
    <dbReference type="NCBI Taxonomy" id="156304"/>
    <lineage>
        <taxon>Eukaryota</taxon>
        <taxon>Metazoa</taxon>
        <taxon>Ecdysozoa</taxon>
        <taxon>Arthropoda</taxon>
        <taxon>Hexapoda</taxon>
        <taxon>Insecta</taxon>
        <taxon>Pterygota</taxon>
        <taxon>Neoptera</taxon>
        <taxon>Endopterygota</taxon>
        <taxon>Hymenoptera</taxon>
        <taxon>Apocrita</taxon>
        <taxon>Aculeata</taxon>
        <taxon>Apoidea</taxon>
        <taxon>Anthophila</taxon>
        <taxon>Apidae</taxon>
        <taxon>Ceratina</taxon>
        <taxon>Zadontomerus</taxon>
    </lineage>
</organism>
<dbReference type="PANTHER" id="PTHR31493">
    <property type="entry name" value="NAZO FAMILY MEMBER"/>
    <property type="match status" value="1"/>
</dbReference>
<dbReference type="GeneID" id="108630210"/>
<dbReference type="RefSeq" id="XP_026673735.1">
    <property type="nucleotide sequence ID" value="XM_026817934.1"/>
</dbReference>
<keyword evidence="2" id="KW-1185">Reference proteome</keyword>
<name>A0AAJ7WFR3_9HYME</name>
<dbReference type="Proteomes" id="UP000694925">
    <property type="component" value="Unplaced"/>
</dbReference>
<comment type="similarity">
    <text evidence="1">Belongs to the C19orf12 family.</text>
</comment>
<proteinExistence type="inferred from homology"/>
<dbReference type="Pfam" id="PF20721">
    <property type="entry name" value="C19orf12"/>
    <property type="match status" value="1"/>
</dbReference>
<evidence type="ECO:0000313" key="3">
    <source>
        <dbReference type="RefSeq" id="XP_026673735.1"/>
    </source>
</evidence>